<evidence type="ECO:0000313" key="4">
    <source>
        <dbReference type="EMBL" id="TWU62317.1"/>
    </source>
</evidence>
<gene>
    <name evidence="3" type="primary">immR_1</name>
    <name evidence="4" type="synonym">immR_2</name>
    <name evidence="3" type="ORF">V7x_40400</name>
    <name evidence="4" type="ORF">V7x_40460</name>
</gene>
<dbReference type="PROSITE" id="PS50943">
    <property type="entry name" value="HTH_CROC1"/>
    <property type="match status" value="1"/>
</dbReference>
<sequence>MIRMARPSTLEPPPLDLGTETIGERIARIRKDRGFTQTELADEMGIIQKLVSDYERDRLRPHPEMLARFALALEISTDELIGIKKIKTAKTISNRRLLRRLARIEALPKKAQDTIINMIDLALDRDAR</sequence>
<keyword evidence="1" id="KW-0238">DNA-binding</keyword>
<proteinExistence type="predicted"/>
<comment type="caution">
    <text evidence="3">The sequence shown here is derived from an EMBL/GenBank/DDBJ whole genome shotgun (WGS) entry which is preliminary data.</text>
</comment>
<evidence type="ECO:0000313" key="3">
    <source>
        <dbReference type="EMBL" id="TWU62311.1"/>
    </source>
</evidence>
<evidence type="ECO:0000313" key="5">
    <source>
        <dbReference type="Proteomes" id="UP000316476"/>
    </source>
</evidence>
<dbReference type="Proteomes" id="UP000316476">
    <property type="component" value="Unassembled WGS sequence"/>
</dbReference>
<dbReference type="RefSeq" id="WP_146414993.1">
    <property type="nucleotide sequence ID" value="NZ_SJPZ01000002.1"/>
</dbReference>
<dbReference type="EMBL" id="SJPZ01000002">
    <property type="protein sequence ID" value="TWU62311.1"/>
    <property type="molecule type" value="Genomic_DNA"/>
</dbReference>
<dbReference type="Gene3D" id="1.10.260.40">
    <property type="entry name" value="lambda repressor-like DNA-binding domains"/>
    <property type="match status" value="1"/>
</dbReference>
<protein>
    <submittedName>
        <fullName evidence="3">HTH-type transcriptional regulator ImmR</fullName>
    </submittedName>
</protein>
<organism evidence="3 5">
    <name type="scientific">Crateriforma conspicua</name>
    <dbReference type="NCBI Taxonomy" id="2527996"/>
    <lineage>
        <taxon>Bacteria</taxon>
        <taxon>Pseudomonadati</taxon>
        <taxon>Planctomycetota</taxon>
        <taxon>Planctomycetia</taxon>
        <taxon>Planctomycetales</taxon>
        <taxon>Planctomycetaceae</taxon>
        <taxon>Crateriforma</taxon>
    </lineage>
</organism>
<dbReference type="InterPro" id="IPR001387">
    <property type="entry name" value="Cro/C1-type_HTH"/>
</dbReference>
<dbReference type="Pfam" id="PF01381">
    <property type="entry name" value="HTH_3"/>
    <property type="match status" value="1"/>
</dbReference>
<dbReference type="PANTHER" id="PTHR46558:SF11">
    <property type="entry name" value="HTH-TYPE TRANSCRIPTIONAL REGULATOR XRE"/>
    <property type="match status" value="1"/>
</dbReference>
<dbReference type="InterPro" id="IPR010982">
    <property type="entry name" value="Lambda_DNA-bd_dom_sf"/>
</dbReference>
<dbReference type="OrthoDB" id="361642at2"/>
<name>A0A5C6FQE1_9PLAN</name>
<dbReference type="SUPFAM" id="SSF47413">
    <property type="entry name" value="lambda repressor-like DNA-binding domains"/>
    <property type="match status" value="1"/>
</dbReference>
<evidence type="ECO:0000259" key="2">
    <source>
        <dbReference type="PROSITE" id="PS50943"/>
    </source>
</evidence>
<evidence type="ECO:0000256" key="1">
    <source>
        <dbReference type="ARBA" id="ARBA00023125"/>
    </source>
</evidence>
<feature type="domain" description="HTH cro/C1-type" evidence="2">
    <location>
        <begin position="26"/>
        <end position="80"/>
    </location>
</feature>
<accession>A0A5C6FQE1</accession>
<dbReference type="AlphaFoldDB" id="A0A5C6FQE1"/>
<reference evidence="3 5" key="1">
    <citation type="submission" date="2019-02" db="EMBL/GenBank/DDBJ databases">
        <title>Deep-cultivation of Planctomycetes and their phenomic and genomic characterization uncovers novel biology.</title>
        <authorList>
            <person name="Wiegand S."/>
            <person name="Jogler M."/>
            <person name="Boedeker C."/>
            <person name="Pinto D."/>
            <person name="Vollmers J."/>
            <person name="Rivas-Marin E."/>
            <person name="Kohn T."/>
            <person name="Peeters S.H."/>
            <person name="Heuer A."/>
            <person name="Rast P."/>
            <person name="Oberbeckmann S."/>
            <person name="Bunk B."/>
            <person name="Jeske O."/>
            <person name="Meyerdierks A."/>
            <person name="Storesund J.E."/>
            <person name="Kallscheuer N."/>
            <person name="Luecker S."/>
            <person name="Lage O.M."/>
            <person name="Pohl T."/>
            <person name="Merkel B.J."/>
            <person name="Hornburger P."/>
            <person name="Mueller R.-W."/>
            <person name="Bruemmer F."/>
            <person name="Labrenz M."/>
            <person name="Spormann A.M."/>
            <person name="Op Den Camp H."/>
            <person name="Overmann J."/>
            <person name="Amann R."/>
            <person name="Jetten M.S.M."/>
            <person name="Mascher T."/>
            <person name="Medema M.H."/>
            <person name="Devos D.P."/>
            <person name="Kaster A.-K."/>
            <person name="Ovreas L."/>
            <person name="Rohde M."/>
            <person name="Galperin M.Y."/>
            <person name="Jogler C."/>
        </authorList>
    </citation>
    <scope>NUCLEOTIDE SEQUENCE [LARGE SCALE GENOMIC DNA]</scope>
    <source>
        <strain evidence="3 5">V7</strain>
    </source>
</reference>
<dbReference type="PANTHER" id="PTHR46558">
    <property type="entry name" value="TRACRIPTIONAL REGULATORY PROTEIN-RELATED-RELATED"/>
    <property type="match status" value="1"/>
</dbReference>
<dbReference type="SMART" id="SM00530">
    <property type="entry name" value="HTH_XRE"/>
    <property type="match status" value="1"/>
</dbReference>
<dbReference type="EMBL" id="SJPZ01000002">
    <property type="protein sequence ID" value="TWU62317.1"/>
    <property type="molecule type" value="Genomic_DNA"/>
</dbReference>
<dbReference type="CDD" id="cd00093">
    <property type="entry name" value="HTH_XRE"/>
    <property type="match status" value="1"/>
</dbReference>
<dbReference type="GO" id="GO:0003677">
    <property type="term" value="F:DNA binding"/>
    <property type="evidence" value="ECO:0007669"/>
    <property type="project" value="UniProtKB-KW"/>
</dbReference>